<feature type="transmembrane region" description="Helical" evidence="1">
    <location>
        <begin position="309"/>
        <end position="330"/>
    </location>
</feature>
<protein>
    <recommendedName>
        <fullName evidence="4">Preprotein translocase subunit SecY</fullName>
    </recommendedName>
</protein>
<gene>
    <name evidence="2" type="ORF">APZ00_12135</name>
</gene>
<feature type="transmembrane region" description="Helical" evidence="1">
    <location>
        <begin position="173"/>
        <end position="197"/>
    </location>
</feature>
<keyword evidence="3" id="KW-1185">Reference proteome</keyword>
<keyword evidence="1" id="KW-0812">Transmembrane</keyword>
<feature type="transmembrane region" description="Helical" evidence="1">
    <location>
        <begin position="244"/>
        <end position="265"/>
    </location>
</feature>
<feature type="transmembrane region" description="Helical" evidence="1">
    <location>
        <begin position="143"/>
        <end position="161"/>
    </location>
</feature>
<dbReference type="Gene3D" id="1.10.3370.10">
    <property type="entry name" value="SecY subunit domain"/>
    <property type="match status" value="1"/>
</dbReference>
<reference evidence="2 3" key="1">
    <citation type="submission" date="2015-10" db="EMBL/GenBank/DDBJ databases">
        <title>The world's first case of liver abscess caused by Pannonibacter phragmitetus.</title>
        <authorList>
            <person name="Ming D."/>
            <person name="Wang M."/>
            <person name="Zhou Y."/>
            <person name="Jiang T."/>
            <person name="Hu S."/>
        </authorList>
    </citation>
    <scope>NUCLEOTIDE SEQUENCE [LARGE SCALE GENOMIC DNA]</scope>
    <source>
        <strain evidence="2 3">31801</strain>
    </source>
</reference>
<dbReference type="KEGG" id="pphr:APZ00_12135"/>
<name>A0A0U3MTY6_9HYPH</name>
<keyword evidence="1" id="KW-1133">Transmembrane helix</keyword>
<feature type="transmembrane region" description="Helical" evidence="1">
    <location>
        <begin position="209"/>
        <end position="232"/>
    </location>
</feature>
<dbReference type="EMBL" id="CP013068">
    <property type="protein sequence ID" value="ALV27719.1"/>
    <property type="molecule type" value="Genomic_DNA"/>
</dbReference>
<evidence type="ECO:0008006" key="4">
    <source>
        <dbReference type="Google" id="ProtNLM"/>
    </source>
</evidence>
<evidence type="ECO:0000313" key="2">
    <source>
        <dbReference type="EMBL" id="ALV27719.1"/>
    </source>
</evidence>
<evidence type="ECO:0000256" key="1">
    <source>
        <dbReference type="SAM" id="Phobius"/>
    </source>
</evidence>
<feature type="transmembrane region" description="Helical" evidence="1">
    <location>
        <begin position="41"/>
        <end position="65"/>
    </location>
</feature>
<proteinExistence type="predicted"/>
<dbReference type="RefSeq" id="WP_058899061.1">
    <property type="nucleotide sequence ID" value="NZ_CP013068.1"/>
</dbReference>
<accession>A0A0U3MTY6</accession>
<organism evidence="2 3">
    <name type="scientific">Pannonibacter phragmitetus</name>
    <dbReference type="NCBI Taxonomy" id="121719"/>
    <lineage>
        <taxon>Bacteria</taxon>
        <taxon>Pseudomonadati</taxon>
        <taxon>Pseudomonadota</taxon>
        <taxon>Alphaproteobacteria</taxon>
        <taxon>Hyphomicrobiales</taxon>
        <taxon>Stappiaceae</taxon>
        <taxon>Pannonibacter</taxon>
    </lineage>
</organism>
<feature type="transmembrane region" description="Helical" evidence="1">
    <location>
        <begin position="277"/>
        <end position="297"/>
    </location>
</feature>
<dbReference type="AlphaFoldDB" id="A0A0U3MTY6"/>
<feature type="transmembrane region" description="Helical" evidence="1">
    <location>
        <begin position="77"/>
        <end position="106"/>
    </location>
</feature>
<dbReference type="InterPro" id="IPR023201">
    <property type="entry name" value="SecY_dom_sf"/>
</dbReference>
<dbReference type="SUPFAM" id="SSF103491">
    <property type="entry name" value="Preprotein translocase SecY subunit"/>
    <property type="match status" value="1"/>
</dbReference>
<evidence type="ECO:0000313" key="3">
    <source>
        <dbReference type="Proteomes" id="UP000064921"/>
    </source>
</evidence>
<dbReference type="STRING" id="121719.APZ00_12135"/>
<sequence>MIVYILLAYAVYVLFSRIPLPGLPPFVRDRVLMGDNDVQRMSLIVLGVISIMTVLIYVEILKVLFPSFMAAGEKSRFYGPVIGILVIGMTLLQGDGILQAFMAMGYQDGRQVMIMVGLASFAGVSMLLFWFEGRIRLPGLDSGIWVLLAIPAFATLFSWLPQALALSRHGLPLGTYTVVAAYVVAVIVLAAGACLLLSAGSRRPDALRMLLWPPVLANGLLVYLGPLVMVFLPETHQYDPAAWTLIEVALLVPLMATFVFGYCRIYGKGTGAEGKPALPPAMLAVPVFAVQVFIFAGSKLLNVFAELPVMVEGYMLTVCAAVMFSLLQLLRRA</sequence>
<dbReference type="Proteomes" id="UP000064921">
    <property type="component" value="Chromosome"/>
</dbReference>
<keyword evidence="1" id="KW-0472">Membrane</keyword>
<feature type="transmembrane region" description="Helical" evidence="1">
    <location>
        <begin position="112"/>
        <end position="131"/>
    </location>
</feature>